<dbReference type="SUPFAM" id="SSF54593">
    <property type="entry name" value="Glyoxalase/Bleomycin resistance protein/Dihydroxybiphenyl dioxygenase"/>
    <property type="match status" value="1"/>
</dbReference>
<dbReference type="InterPro" id="IPR058997">
    <property type="entry name" value="YycE-like_C"/>
</dbReference>
<dbReference type="PROSITE" id="PS51819">
    <property type="entry name" value="VOC"/>
    <property type="match status" value="1"/>
</dbReference>
<keyword evidence="3" id="KW-1185">Reference proteome</keyword>
<dbReference type="Pfam" id="PF22658">
    <property type="entry name" value="YycE-like_N"/>
    <property type="match status" value="1"/>
</dbReference>
<dbReference type="Pfam" id="PF22659">
    <property type="entry name" value="YycE-like_C"/>
    <property type="match status" value="1"/>
</dbReference>
<organism evidence="2 3">
    <name type="scientific">Hymenobacter defluvii</name>
    <dbReference type="NCBI Taxonomy" id="2054411"/>
    <lineage>
        <taxon>Bacteria</taxon>
        <taxon>Pseudomonadati</taxon>
        <taxon>Bacteroidota</taxon>
        <taxon>Cytophagia</taxon>
        <taxon>Cytophagales</taxon>
        <taxon>Hymenobacteraceae</taxon>
        <taxon>Hymenobacter</taxon>
    </lineage>
</organism>
<evidence type="ECO:0000313" key="3">
    <source>
        <dbReference type="Proteomes" id="UP000670527"/>
    </source>
</evidence>
<dbReference type="Proteomes" id="UP000670527">
    <property type="component" value="Unassembled WGS sequence"/>
</dbReference>
<dbReference type="InterPro" id="IPR037523">
    <property type="entry name" value="VOC_core"/>
</dbReference>
<dbReference type="InterPro" id="IPR058998">
    <property type="entry name" value="YycE-like_N"/>
</dbReference>
<dbReference type="Gene3D" id="3.10.180.10">
    <property type="entry name" value="2,3-Dihydroxybiphenyl 1,2-Dioxygenase, domain 1"/>
    <property type="match status" value="1"/>
</dbReference>
<dbReference type="RefSeq" id="WP_208308962.1">
    <property type="nucleotide sequence ID" value="NZ_JAGETX010000017.1"/>
</dbReference>
<comment type="caution">
    <text evidence="2">The sequence shown here is derived from an EMBL/GenBank/DDBJ whole genome shotgun (WGS) entry which is preliminary data.</text>
</comment>
<dbReference type="InterPro" id="IPR029068">
    <property type="entry name" value="Glyas_Bleomycin-R_OHBP_Dase"/>
</dbReference>
<dbReference type="CDD" id="cd06587">
    <property type="entry name" value="VOC"/>
    <property type="match status" value="1"/>
</dbReference>
<reference evidence="2 3" key="1">
    <citation type="submission" date="2021-03" db="EMBL/GenBank/DDBJ databases">
        <authorList>
            <person name="Kim M.K."/>
        </authorList>
    </citation>
    <scope>NUCLEOTIDE SEQUENCE [LARGE SCALE GENOMIC DNA]</scope>
    <source>
        <strain evidence="2 3">BT507</strain>
    </source>
</reference>
<accession>A0ABS3THX4</accession>
<proteinExistence type="predicted"/>
<sequence length="130" mass="14879">MYTPVLRVARPTDDIDALMHFYCDGLGFEKLSSFNDHNGFNGVMLGRSQAPYHFEFTHQIGHIVGKAPTQDHLLIFYVPDAASLKDIIQRMQHCGFSTVASYNPYWDEKGCCFEDPDGYRIVLQQAEWTL</sequence>
<evidence type="ECO:0000259" key="1">
    <source>
        <dbReference type="PROSITE" id="PS51819"/>
    </source>
</evidence>
<feature type="domain" description="VOC" evidence="1">
    <location>
        <begin position="4"/>
        <end position="126"/>
    </location>
</feature>
<dbReference type="EMBL" id="JAGETX010000017">
    <property type="protein sequence ID" value="MBO3272758.1"/>
    <property type="molecule type" value="Genomic_DNA"/>
</dbReference>
<evidence type="ECO:0000313" key="2">
    <source>
        <dbReference type="EMBL" id="MBO3272758.1"/>
    </source>
</evidence>
<gene>
    <name evidence="2" type="ORF">J4D97_19060</name>
</gene>
<protein>
    <submittedName>
        <fullName evidence="2">VOC family protein</fullName>
    </submittedName>
</protein>
<name>A0ABS3THX4_9BACT</name>